<sequence length="317" mass="35172">MRKIPPLAAVRVFEAAARHENFTAAARELGMTQAAVSHQIRLIEDNLGQQLFRRERQRVVLTDAARRAAGQIGKGLDMIEAAFAEMRADDDTTLTISTTPTFANAWLAWRIGRFQMRYPDIAVRLLMQEGLSDLSGDGVDVAVRSGSGAWPGLAADRLMEQDFTPMCSPGFLAAQGGRILPQDLLGLPLISPHDPSWVCWLRQAGLAQANEGALQGVRMDSQANDGHAAMAGQGVAMLTPFFWHQDMSDRRLVQLFPQVSSLGIAYWFVYPEHRRRTPKIRRFREWLLAEIGVGAKPEPPIIPPMEDDRGPAPDQKR</sequence>
<evidence type="ECO:0000259" key="6">
    <source>
        <dbReference type="PROSITE" id="PS50931"/>
    </source>
</evidence>
<dbReference type="PROSITE" id="PS50931">
    <property type="entry name" value="HTH_LYSR"/>
    <property type="match status" value="1"/>
</dbReference>
<reference evidence="7 8" key="1">
    <citation type="submission" date="2020-08" db="EMBL/GenBank/DDBJ databases">
        <title>Genomic Encyclopedia of Type Strains, Phase IV (KMG-IV): sequencing the most valuable type-strain genomes for metagenomic binning, comparative biology and taxonomic classification.</title>
        <authorList>
            <person name="Goeker M."/>
        </authorList>
    </citation>
    <scope>NUCLEOTIDE SEQUENCE [LARGE SCALE GENOMIC DNA]</scope>
    <source>
        <strain evidence="7 8">DSM 27057</strain>
    </source>
</reference>
<dbReference type="GO" id="GO:0043565">
    <property type="term" value="F:sequence-specific DNA binding"/>
    <property type="evidence" value="ECO:0007669"/>
    <property type="project" value="TreeGrafter"/>
</dbReference>
<dbReference type="GO" id="GO:0006351">
    <property type="term" value="P:DNA-templated transcription"/>
    <property type="evidence" value="ECO:0007669"/>
    <property type="project" value="TreeGrafter"/>
</dbReference>
<feature type="compositionally biased region" description="Basic and acidic residues" evidence="5">
    <location>
        <begin position="306"/>
        <end position="317"/>
    </location>
</feature>
<evidence type="ECO:0000256" key="4">
    <source>
        <dbReference type="ARBA" id="ARBA00023163"/>
    </source>
</evidence>
<keyword evidence="3" id="KW-0238">DNA-binding</keyword>
<dbReference type="InterPro" id="IPR058163">
    <property type="entry name" value="LysR-type_TF_proteobact-type"/>
</dbReference>
<keyword evidence="8" id="KW-1185">Reference proteome</keyword>
<dbReference type="RefSeq" id="WP_183622521.1">
    <property type="nucleotide sequence ID" value="NZ_JACIDX010000002.1"/>
</dbReference>
<accession>A0A7W6G4W6</accession>
<protein>
    <submittedName>
        <fullName evidence="7">LysR family glycine cleavage system transcriptional activator</fullName>
    </submittedName>
</protein>
<evidence type="ECO:0000313" key="8">
    <source>
        <dbReference type="Proteomes" id="UP000548867"/>
    </source>
</evidence>
<evidence type="ECO:0000256" key="5">
    <source>
        <dbReference type="SAM" id="MobiDB-lite"/>
    </source>
</evidence>
<name>A0A7W6G4W6_9SPHN</name>
<comment type="similarity">
    <text evidence="1">Belongs to the LysR transcriptional regulatory family.</text>
</comment>
<evidence type="ECO:0000256" key="1">
    <source>
        <dbReference type="ARBA" id="ARBA00009437"/>
    </source>
</evidence>
<dbReference type="Gene3D" id="1.10.10.10">
    <property type="entry name" value="Winged helix-like DNA-binding domain superfamily/Winged helix DNA-binding domain"/>
    <property type="match status" value="1"/>
</dbReference>
<dbReference type="InterPro" id="IPR000847">
    <property type="entry name" value="LysR_HTH_N"/>
</dbReference>
<dbReference type="AlphaFoldDB" id="A0A7W6G4W6"/>
<dbReference type="InterPro" id="IPR005119">
    <property type="entry name" value="LysR_subst-bd"/>
</dbReference>
<dbReference type="Pfam" id="PF00126">
    <property type="entry name" value="HTH_1"/>
    <property type="match status" value="1"/>
</dbReference>
<feature type="domain" description="HTH lysR-type" evidence="6">
    <location>
        <begin position="5"/>
        <end position="62"/>
    </location>
</feature>
<dbReference type="Proteomes" id="UP000548867">
    <property type="component" value="Unassembled WGS sequence"/>
</dbReference>
<evidence type="ECO:0000313" key="7">
    <source>
        <dbReference type="EMBL" id="MBB3953681.1"/>
    </source>
</evidence>
<dbReference type="InterPro" id="IPR036388">
    <property type="entry name" value="WH-like_DNA-bd_sf"/>
</dbReference>
<dbReference type="PRINTS" id="PR00039">
    <property type="entry name" value="HTHLYSR"/>
</dbReference>
<gene>
    <name evidence="7" type="ORF">GGR38_000608</name>
</gene>
<dbReference type="GO" id="GO:0003700">
    <property type="term" value="F:DNA-binding transcription factor activity"/>
    <property type="evidence" value="ECO:0007669"/>
    <property type="project" value="InterPro"/>
</dbReference>
<comment type="caution">
    <text evidence="7">The sequence shown here is derived from an EMBL/GenBank/DDBJ whole genome shotgun (WGS) entry which is preliminary data.</text>
</comment>
<keyword evidence="4" id="KW-0804">Transcription</keyword>
<dbReference type="CDD" id="cd08432">
    <property type="entry name" value="PBP2_GcdR_TrpI_HvrB_AmpR_like"/>
    <property type="match status" value="1"/>
</dbReference>
<keyword evidence="2" id="KW-0805">Transcription regulation</keyword>
<dbReference type="SUPFAM" id="SSF53850">
    <property type="entry name" value="Periplasmic binding protein-like II"/>
    <property type="match status" value="1"/>
</dbReference>
<evidence type="ECO:0000256" key="2">
    <source>
        <dbReference type="ARBA" id="ARBA00023015"/>
    </source>
</evidence>
<dbReference type="PANTHER" id="PTHR30537">
    <property type="entry name" value="HTH-TYPE TRANSCRIPTIONAL REGULATOR"/>
    <property type="match status" value="1"/>
</dbReference>
<dbReference type="SUPFAM" id="SSF46785">
    <property type="entry name" value="Winged helix' DNA-binding domain"/>
    <property type="match status" value="1"/>
</dbReference>
<organism evidence="7 8">
    <name type="scientific">Novosphingobium sediminicola</name>
    <dbReference type="NCBI Taxonomy" id="563162"/>
    <lineage>
        <taxon>Bacteria</taxon>
        <taxon>Pseudomonadati</taxon>
        <taxon>Pseudomonadota</taxon>
        <taxon>Alphaproteobacteria</taxon>
        <taxon>Sphingomonadales</taxon>
        <taxon>Sphingomonadaceae</taxon>
        <taxon>Novosphingobium</taxon>
    </lineage>
</organism>
<feature type="region of interest" description="Disordered" evidence="5">
    <location>
        <begin position="297"/>
        <end position="317"/>
    </location>
</feature>
<dbReference type="Pfam" id="PF03466">
    <property type="entry name" value="LysR_substrate"/>
    <property type="match status" value="1"/>
</dbReference>
<proteinExistence type="inferred from homology"/>
<evidence type="ECO:0000256" key="3">
    <source>
        <dbReference type="ARBA" id="ARBA00023125"/>
    </source>
</evidence>
<dbReference type="Gene3D" id="3.40.190.10">
    <property type="entry name" value="Periplasmic binding protein-like II"/>
    <property type="match status" value="2"/>
</dbReference>
<dbReference type="InterPro" id="IPR036390">
    <property type="entry name" value="WH_DNA-bd_sf"/>
</dbReference>
<dbReference type="PANTHER" id="PTHR30537:SF74">
    <property type="entry name" value="HTH-TYPE TRANSCRIPTIONAL REGULATOR TRPI"/>
    <property type="match status" value="1"/>
</dbReference>
<dbReference type="EMBL" id="JACIDX010000002">
    <property type="protein sequence ID" value="MBB3953681.1"/>
    <property type="molecule type" value="Genomic_DNA"/>
</dbReference>